<dbReference type="AlphaFoldDB" id="A0A1L9T7Y5"/>
<protein>
    <recommendedName>
        <fullName evidence="3">Carboxymuconolactone decarboxylase-like domain-containing protein</fullName>
    </recommendedName>
</protein>
<gene>
    <name evidence="1" type="ORF">ASPSYDRAFT_92539</name>
</gene>
<dbReference type="STRING" id="1036612.A0A1L9T7Y5"/>
<sequence>MAPVHCSPFDEEFYSSLAELQPSSTFKWYQTAIVTLGALNYPEEIPKLYKFLLDVYIPEENQLKETRKIREGLTKACGIMGAAKTGSSLRQLATAIPPELMESTYHRAGDTRETAIERGRNMFSQIYGKIPGYDEGKTLHASPDYYHIVNDLFYGHIFSFDAVLDILETEQVVVSALLGIDCPEQAKNHMLGILNNGGQSEDLRFIRDIVSQIADRGHVHLRRVSKFETPRLGS</sequence>
<dbReference type="InterPro" id="IPR029032">
    <property type="entry name" value="AhpD-like"/>
</dbReference>
<proteinExistence type="predicted"/>
<dbReference type="RefSeq" id="XP_040699209.1">
    <property type="nucleotide sequence ID" value="XM_040852696.1"/>
</dbReference>
<name>A0A1L9T7Y5_9EURO</name>
<dbReference type="SUPFAM" id="SSF69118">
    <property type="entry name" value="AhpD-like"/>
    <property type="match status" value="1"/>
</dbReference>
<dbReference type="OrthoDB" id="5537330at2759"/>
<organism evidence="1 2">
    <name type="scientific">Aspergillus sydowii CBS 593.65</name>
    <dbReference type="NCBI Taxonomy" id="1036612"/>
    <lineage>
        <taxon>Eukaryota</taxon>
        <taxon>Fungi</taxon>
        <taxon>Dikarya</taxon>
        <taxon>Ascomycota</taxon>
        <taxon>Pezizomycotina</taxon>
        <taxon>Eurotiomycetes</taxon>
        <taxon>Eurotiomycetidae</taxon>
        <taxon>Eurotiales</taxon>
        <taxon>Aspergillaceae</taxon>
        <taxon>Aspergillus</taxon>
        <taxon>Aspergillus subgen. Nidulantes</taxon>
    </lineage>
</organism>
<dbReference type="EMBL" id="KV878592">
    <property type="protein sequence ID" value="OJJ55403.1"/>
    <property type="molecule type" value="Genomic_DNA"/>
</dbReference>
<evidence type="ECO:0000313" key="1">
    <source>
        <dbReference type="EMBL" id="OJJ55403.1"/>
    </source>
</evidence>
<dbReference type="InterPro" id="IPR052999">
    <property type="entry name" value="PTS1_Protein"/>
</dbReference>
<reference evidence="2" key="1">
    <citation type="journal article" date="2017" name="Genome Biol.">
        <title>Comparative genomics reveals high biological diversity and specific adaptations in the industrially and medically important fungal genus Aspergillus.</title>
        <authorList>
            <person name="de Vries R.P."/>
            <person name="Riley R."/>
            <person name="Wiebenga A."/>
            <person name="Aguilar-Osorio G."/>
            <person name="Amillis S."/>
            <person name="Uchima C.A."/>
            <person name="Anderluh G."/>
            <person name="Asadollahi M."/>
            <person name="Askin M."/>
            <person name="Barry K."/>
            <person name="Battaglia E."/>
            <person name="Bayram O."/>
            <person name="Benocci T."/>
            <person name="Braus-Stromeyer S.A."/>
            <person name="Caldana C."/>
            <person name="Canovas D."/>
            <person name="Cerqueira G.C."/>
            <person name="Chen F."/>
            <person name="Chen W."/>
            <person name="Choi C."/>
            <person name="Clum A."/>
            <person name="Dos Santos R.A."/>
            <person name="Damasio A.R."/>
            <person name="Diallinas G."/>
            <person name="Emri T."/>
            <person name="Fekete E."/>
            <person name="Flipphi M."/>
            <person name="Freyberg S."/>
            <person name="Gallo A."/>
            <person name="Gournas C."/>
            <person name="Habgood R."/>
            <person name="Hainaut M."/>
            <person name="Harispe M.L."/>
            <person name="Henrissat B."/>
            <person name="Hilden K.S."/>
            <person name="Hope R."/>
            <person name="Hossain A."/>
            <person name="Karabika E."/>
            <person name="Karaffa L."/>
            <person name="Karanyi Z."/>
            <person name="Krasevec N."/>
            <person name="Kuo A."/>
            <person name="Kusch H."/>
            <person name="LaButti K."/>
            <person name="Lagendijk E.L."/>
            <person name="Lapidus A."/>
            <person name="Levasseur A."/>
            <person name="Lindquist E."/>
            <person name="Lipzen A."/>
            <person name="Logrieco A.F."/>
            <person name="MacCabe A."/>
            <person name="Maekelae M.R."/>
            <person name="Malavazi I."/>
            <person name="Melin P."/>
            <person name="Meyer V."/>
            <person name="Mielnichuk N."/>
            <person name="Miskei M."/>
            <person name="Molnar A.P."/>
            <person name="Mule G."/>
            <person name="Ngan C.Y."/>
            <person name="Orejas M."/>
            <person name="Orosz E."/>
            <person name="Ouedraogo J.P."/>
            <person name="Overkamp K.M."/>
            <person name="Park H.-S."/>
            <person name="Perrone G."/>
            <person name="Piumi F."/>
            <person name="Punt P.J."/>
            <person name="Ram A.F."/>
            <person name="Ramon A."/>
            <person name="Rauscher S."/>
            <person name="Record E."/>
            <person name="Riano-Pachon D.M."/>
            <person name="Robert V."/>
            <person name="Roehrig J."/>
            <person name="Ruller R."/>
            <person name="Salamov A."/>
            <person name="Salih N.S."/>
            <person name="Samson R.A."/>
            <person name="Sandor E."/>
            <person name="Sanguinetti M."/>
            <person name="Schuetze T."/>
            <person name="Sepcic K."/>
            <person name="Shelest E."/>
            <person name="Sherlock G."/>
            <person name="Sophianopoulou V."/>
            <person name="Squina F.M."/>
            <person name="Sun H."/>
            <person name="Susca A."/>
            <person name="Todd R.B."/>
            <person name="Tsang A."/>
            <person name="Unkles S.E."/>
            <person name="van de Wiele N."/>
            <person name="van Rossen-Uffink D."/>
            <person name="Oliveira J.V."/>
            <person name="Vesth T.C."/>
            <person name="Visser J."/>
            <person name="Yu J.-H."/>
            <person name="Zhou M."/>
            <person name="Andersen M.R."/>
            <person name="Archer D.B."/>
            <person name="Baker S.E."/>
            <person name="Benoit I."/>
            <person name="Brakhage A.A."/>
            <person name="Braus G.H."/>
            <person name="Fischer R."/>
            <person name="Frisvad J.C."/>
            <person name="Goldman G.H."/>
            <person name="Houbraken J."/>
            <person name="Oakley B."/>
            <person name="Pocsi I."/>
            <person name="Scazzocchio C."/>
            <person name="Seiboth B."/>
            <person name="vanKuyk P.A."/>
            <person name="Wortman J."/>
            <person name="Dyer P.S."/>
            <person name="Grigoriev I.V."/>
        </authorList>
    </citation>
    <scope>NUCLEOTIDE SEQUENCE [LARGE SCALE GENOMIC DNA]</scope>
    <source>
        <strain evidence="2">CBS 593.65</strain>
    </source>
</reference>
<keyword evidence="2" id="KW-1185">Reference proteome</keyword>
<evidence type="ECO:0008006" key="3">
    <source>
        <dbReference type="Google" id="ProtNLM"/>
    </source>
</evidence>
<dbReference type="Proteomes" id="UP000184356">
    <property type="component" value="Unassembled WGS sequence"/>
</dbReference>
<dbReference type="PANTHER" id="PTHR28180:SF2">
    <property type="entry name" value="PEROXISOMAL PROTEIN 2"/>
    <property type="match status" value="1"/>
</dbReference>
<dbReference type="PANTHER" id="PTHR28180">
    <property type="entry name" value="CONSERVED MITOCHONDRIAL PROTEIN-RELATED"/>
    <property type="match status" value="1"/>
</dbReference>
<accession>A0A1L9T7Y5</accession>
<dbReference type="Gene3D" id="1.20.1290.10">
    <property type="entry name" value="AhpD-like"/>
    <property type="match status" value="1"/>
</dbReference>
<dbReference type="GeneID" id="63768769"/>
<evidence type="ECO:0000313" key="2">
    <source>
        <dbReference type="Proteomes" id="UP000184356"/>
    </source>
</evidence>
<dbReference type="VEuPathDB" id="FungiDB:ASPSYDRAFT_92539"/>